<feature type="non-terminal residue" evidence="2">
    <location>
        <position position="122"/>
    </location>
</feature>
<evidence type="ECO:0000256" key="1">
    <source>
        <dbReference type="SAM" id="Phobius"/>
    </source>
</evidence>
<keyword evidence="1" id="KW-0472">Membrane</keyword>
<accession>X0ZXI0</accession>
<sequence length="122" mass="14473">MSNISNIYGNKSFNLEILNKDIKKLEDLLLNHKLYEKTCFKTWEKDFKTIYSNNHITPRLYVIFALLYLVGHILISKIIFNNNRSNLNEFNLSEILTDNQVKSKSIFNNLKLCELHYFDPIL</sequence>
<gene>
    <name evidence="2" type="ORF">S01H4_20532</name>
</gene>
<reference evidence="2" key="1">
    <citation type="journal article" date="2014" name="Front. Microbiol.">
        <title>High frequency of phylogenetically diverse reductive dehalogenase-homologous genes in deep subseafloor sedimentary metagenomes.</title>
        <authorList>
            <person name="Kawai M."/>
            <person name="Futagami T."/>
            <person name="Toyoda A."/>
            <person name="Takaki Y."/>
            <person name="Nishi S."/>
            <person name="Hori S."/>
            <person name="Arai W."/>
            <person name="Tsubouchi T."/>
            <person name="Morono Y."/>
            <person name="Uchiyama I."/>
            <person name="Ito T."/>
            <person name="Fujiyama A."/>
            <person name="Inagaki F."/>
            <person name="Takami H."/>
        </authorList>
    </citation>
    <scope>NUCLEOTIDE SEQUENCE</scope>
    <source>
        <strain evidence="2">Expedition CK06-06</strain>
    </source>
</reference>
<protein>
    <submittedName>
        <fullName evidence="2">Uncharacterized protein</fullName>
    </submittedName>
</protein>
<name>X0ZXI0_9ZZZZ</name>
<proteinExistence type="predicted"/>
<feature type="transmembrane region" description="Helical" evidence="1">
    <location>
        <begin position="60"/>
        <end position="80"/>
    </location>
</feature>
<evidence type="ECO:0000313" key="2">
    <source>
        <dbReference type="EMBL" id="GAG65183.1"/>
    </source>
</evidence>
<dbReference type="AlphaFoldDB" id="X0ZXI0"/>
<keyword evidence="1" id="KW-1133">Transmembrane helix</keyword>
<keyword evidence="1" id="KW-0812">Transmembrane</keyword>
<dbReference type="EMBL" id="BART01009237">
    <property type="protein sequence ID" value="GAG65183.1"/>
    <property type="molecule type" value="Genomic_DNA"/>
</dbReference>
<comment type="caution">
    <text evidence="2">The sequence shown here is derived from an EMBL/GenBank/DDBJ whole genome shotgun (WGS) entry which is preliminary data.</text>
</comment>
<organism evidence="2">
    <name type="scientific">marine sediment metagenome</name>
    <dbReference type="NCBI Taxonomy" id="412755"/>
    <lineage>
        <taxon>unclassified sequences</taxon>
        <taxon>metagenomes</taxon>
        <taxon>ecological metagenomes</taxon>
    </lineage>
</organism>